<evidence type="ECO:0000313" key="3">
    <source>
        <dbReference type="Proteomes" id="UP000198324"/>
    </source>
</evidence>
<dbReference type="Pfam" id="PF07963">
    <property type="entry name" value="N_methyl"/>
    <property type="match status" value="1"/>
</dbReference>
<name>A0A239BPB8_9BACT</name>
<dbReference type="InterPro" id="IPR045584">
    <property type="entry name" value="Pilin-like"/>
</dbReference>
<dbReference type="SUPFAM" id="SSF54523">
    <property type="entry name" value="Pili subunits"/>
    <property type="match status" value="1"/>
</dbReference>
<protein>
    <submittedName>
        <fullName evidence="2">Prepilin-type N-terminal cleavage/methylation domain-containing protein</fullName>
    </submittedName>
</protein>
<dbReference type="EMBL" id="FZOC01000006">
    <property type="protein sequence ID" value="SNS09519.1"/>
    <property type="molecule type" value="Genomic_DNA"/>
</dbReference>
<accession>A0A239BPB8</accession>
<dbReference type="PROSITE" id="PS00409">
    <property type="entry name" value="PROKAR_NTER_METHYL"/>
    <property type="match status" value="1"/>
</dbReference>
<reference evidence="2 3" key="1">
    <citation type="submission" date="2017-06" db="EMBL/GenBank/DDBJ databases">
        <authorList>
            <person name="Kim H.J."/>
            <person name="Triplett B.A."/>
        </authorList>
    </citation>
    <scope>NUCLEOTIDE SEQUENCE [LARGE SCALE GENOMIC DNA]</scope>
    <source>
        <strain evidence="2 3">DSM 13116</strain>
    </source>
</reference>
<dbReference type="InterPro" id="IPR012902">
    <property type="entry name" value="N_methyl_site"/>
</dbReference>
<proteinExistence type="predicted"/>
<keyword evidence="3" id="KW-1185">Reference proteome</keyword>
<organism evidence="2 3">
    <name type="scientific">Humidesulfovibrio mexicanus</name>
    <dbReference type="NCBI Taxonomy" id="147047"/>
    <lineage>
        <taxon>Bacteria</taxon>
        <taxon>Pseudomonadati</taxon>
        <taxon>Thermodesulfobacteriota</taxon>
        <taxon>Desulfovibrionia</taxon>
        <taxon>Desulfovibrionales</taxon>
        <taxon>Desulfovibrionaceae</taxon>
        <taxon>Humidesulfovibrio</taxon>
    </lineage>
</organism>
<evidence type="ECO:0000313" key="2">
    <source>
        <dbReference type="EMBL" id="SNS09519.1"/>
    </source>
</evidence>
<keyword evidence="1" id="KW-0812">Transmembrane</keyword>
<dbReference type="Proteomes" id="UP000198324">
    <property type="component" value="Unassembled WGS sequence"/>
</dbReference>
<evidence type="ECO:0000256" key="1">
    <source>
        <dbReference type="SAM" id="Phobius"/>
    </source>
</evidence>
<keyword evidence="1" id="KW-0472">Membrane</keyword>
<sequence>MRAEHGFTLIELIAVAVLLGFVAVFAGLFVSTGARGTLAARQAEENAQKGQIALARIALELRDASGGPSGGAPLVSATSIQYTTSQALLPGERTLAFDAGGARLTLTPQSGGTAQTLVDGVTACTMGFSGTGADHNVVFTVSFTLNGMAQPFSITVKPRNAVSTPVGS</sequence>
<gene>
    <name evidence="2" type="ORF">SAMN04488503_2703</name>
</gene>
<keyword evidence="1" id="KW-1133">Transmembrane helix</keyword>
<dbReference type="RefSeq" id="WP_089274912.1">
    <property type="nucleotide sequence ID" value="NZ_FZOC01000006.1"/>
</dbReference>
<feature type="transmembrane region" description="Helical" evidence="1">
    <location>
        <begin position="12"/>
        <end position="31"/>
    </location>
</feature>
<dbReference type="AlphaFoldDB" id="A0A239BPB8"/>
<dbReference type="NCBIfam" id="TIGR02532">
    <property type="entry name" value="IV_pilin_GFxxxE"/>
    <property type="match status" value="1"/>
</dbReference>